<dbReference type="AlphaFoldDB" id="A0A261XVS5"/>
<reference evidence="3 4" key="1">
    <citation type="journal article" date="2017" name="Mycologia">
        <title>Bifiguratus adelaidae, gen. et sp. nov., a new member of Mucoromycotina in endophytic and soil-dwelling habitats.</title>
        <authorList>
            <person name="Torres-Cruz T.J."/>
            <person name="Billingsley Tobias T.L."/>
            <person name="Almatruk M."/>
            <person name="Hesse C."/>
            <person name="Kuske C.R."/>
            <person name="Desiro A."/>
            <person name="Benucci G.M."/>
            <person name="Bonito G."/>
            <person name="Stajich J.E."/>
            <person name="Dunlap C."/>
            <person name="Arnold A.E."/>
            <person name="Porras-Alfaro A."/>
        </authorList>
    </citation>
    <scope>NUCLEOTIDE SEQUENCE [LARGE SCALE GENOMIC DNA]</scope>
    <source>
        <strain evidence="3 4">AZ0501</strain>
    </source>
</reference>
<feature type="region of interest" description="Disordered" evidence="2">
    <location>
        <begin position="215"/>
        <end position="285"/>
    </location>
</feature>
<dbReference type="OrthoDB" id="29853at2759"/>
<evidence type="ECO:0000256" key="1">
    <source>
        <dbReference type="ARBA" id="ARBA00005536"/>
    </source>
</evidence>
<protein>
    <recommendedName>
        <fullName evidence="5">DUF292-domain-containing protein</fullName>
    </recommendedName>
</protein>
<comment type="similarity">
    <text evidence="1">Belongs to the IST1 family.</text>
</comment>
<keyword evidence="4" id="KW-1185">Reference proteome</keyword>
<dbReference type="InterPro" id="IPR042277">
    <property type="entry name" value="IST1-like"/>
</dbReference>
<feature type="compositionally biased region" description="Basic and acidic residues" evidence="2">
    <location>
        <begin position="262"/>
        <end position="285"/>
    </location>
</feature>
<comment type="caution">
    <text evidence="3">The sequence shown here is derived from an EMBL/GenBank/DDBJ whole genome shotgun (WGS) entry which is preliminary data.</text>
</comment>
<dbReference type="FunFam" id="1.20.1260.60:FF:000002">
    <property type="entry name" value="Vacuolar protein sorting-associated protein IST1"/>
    <property type="match status" value="1"/>
</dbReference>
<dbReference type="Pfam" id="PF03398">
    <property type="entry name" value="Ist1"/>
    <property type="match status" value="1"/>
</dbReference>
<dbReference type="InterPro" id="IPR005061">
    <property type="entry name" value="Ist1"/>
</dbReference>
<dbReference type="GO" id="GO:0015031">
    <property type="term" value="P:protein transport"/>
    <property type="evidence" value="ECO:0007669"/>
    <property type="project" value="InterPro"/>
</dbReference>
<evidence type="ECO:0000256" key="2">
    <source>
        <dbReference type="SAM" id="MobiDB-lite"/>
    </source>
</evidence>
<organism evidence="3 4">
    <name type="scientific">Bifiguratus adelaidae</name>
    <dbReference type="NCBI Taxonomy" id="1938954"/>
    <lineage>
        <taxon>Eukaryota</taxon>
        <taxon>Fungi</taxon>
        <taxon>Fungi incertae sedis</taxon>
        <taxon>Mucoromycota</taxon>
        <taxon>Mucoromycotina</taxon>
        <taxon>Endogonomycetes</taxon>
        <taxon>Endogonales</taxon>
        <taxon>Endogonales incertae sedis</taxon>
        <taxon>Bifiguratus</taxon>
    </lineage>
</organism>
<dbReference type="PANTHER" id="PTHR12161">
    <property type="entry name" value="IST1 FAMILY MEMBER"/>
    <property type="match status" value="1"/>
</dbReference>
<proteinExistence type="inferred from homology"/>
<dbReference type="Gene3D" id="1.20.1260.60">
    <property type="entry name" value="Vacuolar protein sorting-associated protein Ist1"/>
    <property type="match status" value="1"/>
</dbReference>
<dbReference type="PANTHER" id="PTHR12161:SF5">
    <property type="entry name" value="IST1 HOMOLOG"/>
    <property type="match status" value="1"/>
</dbReference>
<name>A0A261XVS5_9FUNG</name>
<dbReference type="Proteomes" id="UP000242875">
    <property type="component" value="Unassembled WGS sequence"/>
</dbReference>
<sequence length="285" mass="31639">MVFNPTRLKVQLKLAINRLKMLQSKKASLAQHQRREIAHLLEIGKEESARIRVEHIIREDLMSEAMEILELYCDLLLARFGLLEQLKNCDPGIAEAVNTIIYAAPRAEQVKELTAVRDQLVSKYGKDFTLAAMDNVDGVVNPRIVSKLRVETPDAFLVDCYLEEIAKTYHVKWRANGEADEDLASDDGADGGIGEQEADISEKPIKAALLAEPASLQPASPTPPPTKSQESMDLPSIPADKPRRKSRPAGSVPPPPGSLDSTNDKEPLPDFDELTKRFEALKKRK</sequence>
<accession>A0A261XVS5</accession>
<evidence type="ECO:0000313" key="4">
    <source>
        <dbReference type="Proteomes" id="UP000242875"/>
    </source>
</evidence>
<gene>
    <name evidence="3" type="ORF">BZG36_04361</name>
</gene>
<dbReference type="EMBL" id="MVBO01000148">
    <property type="protein sequence ID" value="OZJ02485.1"/>
    <property type="molecule type" value="Genomic_DNA"/>
</dbReference>
<evidence type="ECO:0000313" key="3">
    <source>
        <dbReference type="EMBL" id="OZJ02485.1"/>
    </source>
</evidence>
<evidence type="ECO:0008006" key="5">
    <source>
        <dbReference type="Google" id="ProtNLM"/>
    </source>
</evidence>